<dbReference type="Pfam" id="PF07927">
    <property type="entry name" value="HicA_toxin"/>
    <property type="match status" value="1"/>
</dbReference>
<gene>
    <name evidence="8" type="ORF">A3B04_03045</name>
</gene>
<dbReference type="Gene3D" id="3.30.920.30">
    <property type="entry name" value="Hypothetical protein"/>
    <property type="match status" value="1"/>
</dbReference>
<keyword evidence="3" id="KW-0540">Nuclease</keyword>
<comment type="similarity">
    <text evidence="1">Belongs to the HicA mRNA interferase family.</text>
</comment>
<evidence type="ECO:0000256" key="1">
    <source>
        <dbReference type="ARBA" id="ARBA00006620"/>
    </source>
</evidence>
<dbReference type="InterPro" id="IPR038570">
    <property type="entry name" value="HicA_sf"/>
</dbReference>
<keyword evidence="6" id="KW-0694">RNA-binding</keyword>
<sequence>MSKPFPLKQVLKVLLEKGFFFVSQSGSHAKYRKTGNPILTVIIPLHGKDIRYGTFKSILRQSKLQQGGFENKK</sequence>
<evidence type="ECO:0000256" key="2">
    <source>
        <dbReference type="ARBA" id="ARBA00022649"/>
    </source>
</evidence>
<accession>A0A1G2FVD1</accession>
<organism evidence="8 9">
    <name type="scientific">Candidatus Portnoybacteria bacterium RIFCSPLOWO2_02_FULL_39_11</name>
    <dbReference type="NCBI Taxonomy" id="1802001"/>
    <lineage>
        <taxon>Bacteria</taxon>
        <taxon>Candidatus Portnoyibacteriota</taxon>
    </lineage>
</organism>
<dbReference type="GO" id="GO:0003729">
    <property type="term" value="F:mRNA binding"/>
    <property type="evidence" value="ECO:0007669"/>
    <property type="project" value="InterPro"/>
</dbReference>
<dbReference type="EMBL" id="MHNF01000005">
    <property type="protein sequence ID" value="OGZ42026.1"/>
    <property type="molecule type" value="Genomic_DNA"/>
</dbReference>
<proteinExistence type="inferred from homology"/>
<dbReference type="Proteomes" id="UP000177126">
    <property type="component" value="Unassembled WGS sequence"/>
</dbReference>
<keyword evidence="2" id="KW-1277">Toxin-antitoxin system</keyword>
<dbReference type="GO" id="GO:0016787">
    <property type="term" value="F:hydrolase activity"/>
    <property type="evidence" value="ECO:0007669"/>
    <property type="project" value="UniProtKB-KW"/>
</dbReference>
<reference evidence="8 9" key="1">
    <citation type="journal article" date="2016" name="Nat. Commun.">
        <title>Thousands of microbial genomes shed light on interconnected biogeochemical processes in an aquifer system.</title>
        <authorList>
            <person name="Anantharaman K."/>
            <person name="Brown C.T."/>
            <person name="Hug L.A."/>
            <person name="Sharon I."/>
            <person name="Castelle C.J."/>
            <person name="Probst A.J."/>
            <person name="Thomas B.C."/>
            <person name="Singh A."/>
            <person name="Wilkins M.J."/>
            <person name="Karaoz U."/>
            <person name="Brodie E.L."/>
            <person name="Williams K.H."/>
            <person name="Hubbard S.S."/>
            <person name="Banfield J.F."/>
        </authorList>
    </citation>
    <scope>NUCLEOTIDE SEQUENCE [LARGE SCALE GENOMIC DNA]</scope>
</reference>
<evidence type="ECO:0000256" key="5">
    <source>
        <dbReference type="ARBA" id="ARBA00022801"/>
    </source>
</evidence>
<dbReference type="SUPFAM" id="SSF54786">
    <property type="entry name" value="YcfA/nrd intein domain"/>
    <property type="match status" value="1"/>
</dbReference>
<keyword evidence="7" id="KW-0346">Stress response</keyword>
<comment type="caution">
    <text evidence="8">The sequence shown here is derived from an EMBL/GenBank/DDBJ whole genome shotgun (WGS) entry which is preliminary data.</text>
</comment>
<name>A0A1G2FVD1_9BACT</name>
<keyword evidence="4" id="KW-0255">Endonuclease</keyword>
<evidence type="ECO:0000256" key="4">
    <source>
        <dbReference type="ARBA" id="ARBA00022759"/>
    </source>
</evidence>
<dbReference type="GO" id="GO:0004519">
    <property type="term" value="F:endonuclease activity"/>
    <property type="evidence" value="ECO:0007669"/>
    <property type="project" value="UniProtKB-KW"/>
</dbReference>
<evidence type="ECO:0008006" key="10">
    <source>
        <dbReference type="Google" id="ProtNLM"/>
    </source>
</evidence>
<evidence type="ECO:0000256" key="6">
    <source>
        <dbReference type="ARBA" id="ARBA00022884"/>
    </source>
</evidence>
<evidence type="ECO:0000313" key="9">
    <source>
        <dbReference type="Proteomes" id="UP000177126"/>
    </source>
</evidence>
<evidence type="ECO:0000313" key="8">
    <source>
        <dbReference type="EMBL" id="OGZ42026.1"/>
    </source>
</evidence>
<evidence type="ECO:0000256" key="7">
    <source>
        <dbReference type="ARBA" id="ARBA00023016"/>
    </source>
</evidence>
<protein>
    <recommendedName>
        <fullName evidence="10">Toxin HicA</fullName>
    </recommendedName>
</protein>
<evidence type="ECO:0000256" key="3">
    <source>
        <dbReference type="ARBA" id="ARBA00022722"/>
    </source>
</evidence>
<dbReference type="AlphaFoldDB" id="A0A1G2FVD1"/>
<dbReference type="InterPro" id="IPR012933">
    <property type="entry name" value="HicA_mRNA_interferase"/>
</dbReference>
<keyword evidence="5" id="KW-0378">Hydrolase</keyword>